<dbReference type="PROSITE" id="PS00197">
    <property type="entry name" value="2FE2S_FER_1"/>
    <property type="match status" value="1"/>
</dbReference>
<dbReference type="Proteomes" id="UP000465302">
    <property type="component" value="Unassembled WGS sequence"/>
</dbReference>
<protein>
    <submittedName>
        <fullName evidence="8">(2Fe-2S)-binding protein</fullName>
    </submittedName>
    <submittedName>
        <fullName evidence="7">Oxidoreductase</fullName>
    </submittedName>
</protein>
<evidence type="ECO:0000313" key="7">
    <source>
        <dbReference type="EMBL" id="GFG51687.1"/>
    </source>
</evidence>
<dbReference type="InterPro" id="IPR012675">
    <property type="entry name" value="Beta-grasp_dom_sf"/>
</dbReference>
<keyword evidence="3" id="KW-0560">Oxidoreductase</keyword>
<reference evidence="7" key="3">
    <citation type="submission" date="2020-02" db="EMBL/GenBank/DDBJ databases">
        <authorList>
            <person name="Matsumoto Y."/>
            <person name="Motooka D."/>
            <person name="Nakamura S."/>
        </authorList>
    </citation>
    <scope>NUCLEOTIDE SEQUENCE</scope>
    <source>
        <strain evidence="7">JCM 6377</strain>
    </source>
</reference>
<evidence type="ECO:0000259" key="6">
    <source>
        <dbReference type="PROSITE" id="PS51085"/>
    </source>
</evidence>
<reference evidence="8 9" key="1">
    <citation type="submission" date="2017-10" db="EMBL/GenBank/DDBJ databases">
        <title>The new phylogeny of genus Mycobacterium.</title>
        <authorList>
            <person name="Tortoli E."/>
            <person name="Trovato A."/>
            <person name="Cirillo D.M."/>
        </authorList>
    </citation>
    <scope>NUCLEOTIDE SEQUENCE [LARGE SCALE GENOMIC DNA]</scope>
    <source>
        <strain evidence="8 9">CCUG37673</strain>
    </source>
</reference>
<dbReference type="InterPro" id="IPR001041">
    <property type="entry name" value="2Fe-2S_ferredoxin-type"/>
</dbReference>
<dbReference type="InterPro" id="IPR002888">
    <property type="entry name" value="2Fe-2S-bd"/>
</dbReference>
<dbReference type="GO" id="GO:0046872">
    <property type="term" value="F:metal ion binding"/>
    <property type="evidence" value="ECO:0007669"/>
    <property type="project" value="UniProtKB-KW"/>
</dbReference>
<dbReference type="Gene3D" id="1.10.150.120">
    <property type="entry name" value="[2Fe-2S]-binding domain"/>
    <property type="match status" value="1"/>
</dbReference>
<dbReference type="InterPro" id="IPR036010">
    <property type="entry name" value="2Fe-2S_ferredoxin-like_sf"/>
</dbReference>
<dbReference type="SUPFAM" id="SSF54292">
    <property type="entry name" value="2Fe-2S ferredoxin-like"/>
    <property type="match status" value="1"/>
</dbReference>
<dbReference type="OrthoDB" id="159930at2"/>
<dbReference type="InterPro" id="IPR051452">
    <property type="entry name" value="Diverse_Oxidoreductases"/>
</dbReference>
<organism evidence="8 9">
    <name type="scientific">Mycolicibacterium agri</name>
    <name type="common">Mycobacterium agri</name>
    <dbReference type="NCBI Taxonomy" id="36811"/>
    <lineage>
        <taxon>Bacteria</taxon>
        <taxon>Bacillati</taxon>
        <taxon>Actinomycetota</taxon>
        <taxon>Actinomycetes</taxon>
        <taxon>Mycobacteriales</taxon>
        <taxon>Mycobacteriaceae</taxon>
        <taxon>Mycolicibacterium</taxon>
    </lineage>
</organism>
<dbReference type="SUPFAM" id="SSF47741">
    <property type="entry name" value="CO dehydrogenase ISP C-domain like"/>
    <property type="match status" value="1"/>
</dbReference>
<dbReference type="GO" id="GO:0051537">
    <property type="term" value="F:2 iron, 2 sulfur cluster binding"/>
    <property type="evidence" value="ECO:0007669"/>
    <property type="project" value="UniProtKB-KW"/>
</dbReference>
<dbReference type="EMBL" id="PDCP01000015">
    <property type="protein sequence ID" value="PEG39311.1"/>
    <property type="molecule type" value="Genomic_DNA"/>
</dbReference>
<evidence type="ECO:0000313" key="10">
    <source>
        <dbReference type="Proteomes" id="UP000465302"/>
    </source>
</evidence>
<evidence type="ECO:0000256" key="3">
    <source>
        <dbReference type="ARBA" id="ARBA00023002"/>
    </source>
</evidence>
<dbReference type="AlphaFoldDB" id="A0A2A7N742"/>
<keyword evidence="9" id="KW-1185">Reference proteome</keyword>
<dbReference type="RefSeq" id="WP_097940018.1">
    <property type="nucleotide sequence ID" value="NZ_BLKS01000001.1"/>
</dbReference>
<dbReference type="PANTHER" id="PTHR44379">
    <property type="entry name" value="OXIDOREDUCTASE WITH IRON-SULFUR SUBUNIT"/>
    <property type="match status" value="1"/>
</dbReference>
<evidence type="ECO:0000256" key="2">
    <source>
        <dbReference type="ARBA" id="ARBA00022723"/>
    </source>
</evidence>
<dbReference type="InterPro" id="IPR036884">
    <property type="entry name" value="2Fe-2S-bd_dom_sf"/>
</dbReference>
<dbReference type="EMBL" id="BLKS01000001">
    <property type="protein sequence ID" value="GFG51687.1"/>
    <property type="molecule type" value="Genomic_DNA"/>
</dbReference>
<accession>A0A2A7N742</accession>
<dbReference type="PROSITE" id="PS51085">
    <property type="entry name" value="2FE2S_FER_2"/>
    <property type="match status" value="1"/>
</dbReference>
<dbReference type="Gene3D" id="3.10.20.30">
    <property type="match status" value="1"/>
</dbReference>
<dbReference type="InterPro" id="IPR006058">
    <property type="entry name" value="2Fe2S_fd_BS"/>
</dbReference>
<evidence type="ECO:0000256" key="4">
    <source>
        <dbReference type="ARBA" id="ARBA00023004"/>
    </source>
</evidence>
<comment type="caution">
    <text evidence="8">The sequence shown here is derived from an EMBL/GenBank/DDBJ whole genome shotgun (WGS) entry which is preliminary data.</text>
</comment>
<evidence type="ECO:0000313" key="8">
    <source>
        <dbReference type="EMBL" id="PEG39311.1"/>
    </source>
</evidence>
<dbReference type="CDD" id="cd00207">
    <property type="entry name" value="fer2"/>
    <property type="match status" value="1"/>
</dbReference>
<name>A0A2A7N742_MYCAG</name>
<sequence>MTEQASEQTSVVAVNGRRQVVHSEPDTALLYVLRNHLGLTGTRFGCGLGVCGACLVLIDGRPAYSCDTPLWAADGKAVTTVEGLGSDGQPHPVARSLVAHQAAQCGYCMSGIVVRAAHLLAENPDPSDADVRAALDANLCRCGAHNRVVRAVLAAAAEMRTDTP</sequence>
<keyword evidence="1" id="KW-0001">2Fe-2S</keyword>
<dbReference type="GO" id="GO:0016491">
    <property type="term" value="F:oxidoreductase activity"/>
    <property type="evidence" value="ECO:0007669"/>
    <property type="project" value="UniProtKB-KW"/>
</dbReference>
<dbReference type="PANTHER" id="PTHR44379:SF6">
    <property type="entry name" value="BLR6046 PROTEIN"/>
    <property type="match status" value="1"/>
</dbReference>
<keyword evidence="5" id="KW-0411">Iron-sulfur</keyword>
<dbReference type="Pfam" id="PF00111">
    <property type="entry name" value="Fer2"/>
    <property type="match status" value="1"/>
</dbReference>
<keyword evidence="4" id="KW-0408">Iron</keyword>
<reference evidence="7 10" key="2">
    <citation type="journal article" date="2019" name="Emerg. Microbes Infect.">
        <title>Comprehensive subspecies identification of 175 nontuberculous mycobacteria species based on 7547 genomic profiles.</title>
        <authorList>
            <person name="Matsumoto Y."/>
            <person name="Kinjo T."/>
            <person name="Motooka D."/>
            <person name="Nabeya D."/>
            <person name="Jung N."/>
            <person name="Uechi K."/>
            <person name="Horii T."/>
            <person name="Iida T."/>
            <person name="Fujita J."/>
            <person name="Nakamura S."/>
        </authorList>
    </citation>
    <scope>NUCLEOTIDE SEQUENCE [LARGE SCALE GENOMIC DNA]</scope>
    <source>
        <strain evidence="7 10">JCM 6377</strain>
    </source>
</reference>
<dbReference type="Pfam" id="PF01799">
    <property type="entry name" value="Fer2_2"/>
    <property type="match status" value="1"/>
</dbReference>
<evidence type="ECO:0000256" key="1">
    <source>
        <dbReference type="ARBA" id="ARBA00022714"/>
    </source>
</evidence>
<evidence type="ECO:0000256" key="5">
    <source>
        <dbReference type="ARBA" id="ARBA00023014"/>
    </source>
</evidence>
<dbReference type="Proteomes" id="UP000220914">
    <property type="component" value="Unassembled WGS sequence"/>
</dbReference>
<gene>
    <name evidence="8" type="ORF">CQY20_10480</name>
    <name evidence="7" type="ORF">MAGR_31280</name>
</gene>
<evidence type="ECO:0000313" key="9">
    <source>
        <dbReference type="Proteomes" id="UP000220914"/>
    </source>
</evidence>
<keyword evidence="2" id="KW-0479">Metal-binding</keyword>
<feature type="domain" description="2Fe-2S ferredoxin-type" evidence="6">
    <location>
        <begin position="8"/>
        <end position="84"/>
    </location>
</feature>
<proteinExistence type="predicted"/>